<feature type="domain" description="ABC transmembrane type-1" evidence="8">
    <location>
        <begin position="95"/>
        <end position="324"/>
    </location>
</feature>
<evidence type="ECO:0000256" key="4">
    <source>
        <dbReference type="ARBA" id="ARBA00022692"/>
    </source>
</evidence>
<keyword evidence="3" id="KW-1003">Cell membrane</keyword>
<feature type="transmembrane region" description="Helical" evidence="7">
    <location>
        <begin position="301"/>
        <end position="327"/>
    </location>
</feature>
<dbReference type="Pfam" id="PF00528">
    <property type="entry name" value="BPD_transp_1"/>
    <property type="match status" value="1"/>
</dbReference>
<keyword evidence="5 7" id="KW-1133">Transmembrane helix</keyword>
<dbReference type="CDD" id="cd06261">
    <property type="entry name" value="TM_PBP2"/>
    <property type="match status" value="1"/>
</dbReference>
<comment type="caution">
    <text evidence="9">The sequence shown here is derived from an EMBL/GenBank/DDBJ whole genome shotgun (WGS) entry which is preliminary data.</text>
</comment>
<gene>
    <name evidence="9" type="ORF">ETSY1_35650</name>
</gene>
<dbReference type="SUPFAM" id="SSF161098">
    <property type="entry name" value="MetI-like"/>
    <property type="match status" value="1"/>
</dbReference>
<feature type="transmembrane region" description="Helical" evidence="7">
    <location>
        <begin position="197"/>
        <end position="216"/>
    </location>
</feature>
<dbReference type="PANTHER" id="PTHR43163:SF6">
    <property type="entry name" value="DIPEPTIDE TRANSPORT SYSTEM PERMEASE PROTEIN DPPB-RELATED"/>
    <property type="match status" value="1"/>
</dbReference>
<evidence type="ECO:0000256" key="5">
    <source>
        <dbReference type="ARBA" id="ARBA00022989"/>
    </source>
</evidence>
<evidence type="ECO:0000256" key="2">
    <source>
        <dbReference type="ARBA" id="ARBA00022448"/>
    </source>
</evidence>
<keyword evidence="6 7" id="KW-0472">Membrane</keyword>
<name>W4L8R6_ENTF1</name>
<keyword evidence="2 7" id="KW-0813">Transport</keyword>
<dbReference type="GO" id="GO:0055085">
    <property type="term" value="P:transmembrane transport"/>
    <property type="evidence" value="ECO:0007669"/>
    <property type="project" value="InterPro"/>
</dbReference>
<dbReference type="PROSITE" id="PS50928">
    <property type="entry name" value="ABC_TM1"/>
    <property type="match status" value="1"/>
</dbReference>
<dbReference type="Proteomes" id="UP000019141">
    <property type="component" value="Unassembled WGS sequence"/>
</dbReference>
<feature type="transmembrane region" description="Helical" evidence="7">
    <location>
        <begin position="259"/>
        <end position="281"/>
    </location>
</feature>
<dbReference type="HOGENOM" id="CLU_036879_0_0_7"/>
<evidence type="ECO:0000256" key="1">
    <source>
        <dbReference type="ARBA" id="ARBA00004651"/>
    </source>
</evidence>
<dbReference type="Gene3D" id="1.10.3720.10">
    <property type="entry name" value="MetI-like"/>
    <property type="match status" value="1"/>
</dbReference>
<dbReference type="AlphaFoldDB" id="W4L8R6"/>
<protein>
    <recommendedName>
        <fullName evidence="8">ABC transmembrane type-1 domain-containing protein</fullName>
    </recommendedName>
</protein>
<evidence type="ECO:0000259" key="8">
    <source>
        <dbReference type="PROSITE" id="PS50928"/>
    </source>
</evidence>
<evidence type="ECO:0000256" key="7">
    <source>
        <dbReference type="RuleBase" id="RU363032"/>
    </source>
</evidence>
<dbReference type="PANTHER" id="PTHR43163">
    <property type="entry name" value="DIPEPTIDE TRANSPORT SYSTEM PERMEASE PROTEIN DPPB-RELATED"/>
    <property type="match status" value="1"/>
</dbReference>
<keyword evidence="10" id="KW-1185">Reference proteome</keyword>
<feature type="transmembrane region" description="Helical" evidence="7">
    <location>
        <begin position="99"/>
        <end position="122"/>
    </location>
</feature>
<feature type="transmembrane region" description="Helical" evidence="7">
    <location>
        <begin position="134"/>
        <end position="160"/>
    </location>
</feature>
<evidence type="ECO:0000256" key="3">
    <source>
        <dbReference type="ARBA" id="ARBA00022475"/>
    </source>
</evidence>
<reference evidence="9 10" key="1">
    <citation type="journal article" date="2014" name="Nature">
        <title>An environmental bacterial taxon with a large and distinct metabolic repertoire.</title>
        <authorList>
            <person name="Wilson M.C."/>
            <person name="Mori T."/>
            <person name="Ruckert C."/>
            <person name="Uria A.R."/>
            <person name="Helf M.J."/>
            <person name="Takada K."/>
            <person name="Gernert C."/>
            <person name="Steffens U.A."/>
            <person name="Heycke N."/>
            <person name="Schmitt S."/>
            <person name="Rinke C."/>
            <person name="Helfrich E.J."/>
            <person name="Brachmann A.O."/>
            <person name="Gurgui C."/>
            <person name="Wakimoto T."/>
            <person name="Kracht M."/>
            <person name="Crusemann M."/>
            <person name="Hentschel U."/>
            <person name="Abe I."/>
            <person name="Matsunaga S."/>
            <person name="Kalinowski J."/>
            <person name="Takeyama H."/>
            <person name="Piel J."/>
        </authorList>
    </citation>
    <scope>NUCLEOTIDE SEQUENCE [LARGE SCALE GENOMIC DNA]</scope>
    <source>
        <strain evidence="10">TSY1</strain>
    </source>
</reference>
<sequence>MFQYILRRLLLAIPMLLGAMSIVFFAMRILPGDPCIAMMGDEATKEALEDCVKNLGLHRPLIVQYADYMWSSLQFDFGRSLMHRYTVASYIINQFPHTLLLVISSTFVALLIGLPTGIFSALKRQNPLIDYSARIIALLGLSMPVFWFGILLLIAFSLYLDLFPLIGGGDLSTVLEMIFTGEMFEYPQDFVASILDVLHHLVLPALALGFTLAATVSRLSRSAMLEVISQDYIRTARAKGLAERLVIYKHALQNMMIPLLTIIGLFVAIALTGTVLTETVFTRPGLGKMLIDAIGARDYPLAQGAITVFTMTIIAVNLLVDVLYAVFDPRIAYK</sequence>
<dbReference type="GO" id="GO:0005886">
    <property type="term" value="C:plasma membrane"/>
    <property type="evidence" value="ECO:0007669"/>
    <property type="project" value="UniProtKB-SubCell"/>
</dbReference>
<feature type="transmembrane region" description="Helical" evidence="7">
    <location>
        <begin position="9"/>
        <end position="30"/>
    </location>
</feature>
<dbReference type="InterPro" id="IPR035906">
    <property type="entry name" value="MetI-like_sf"/>
</dbReference>
<dbReference type="PATRIC" id="fig|1429438.4.peg.6708"/>
<dbReference type="InterPro" id="IPR045621">
    <property type="entry name" value="BPD_transp_1_N"/>
</dbReference>
<evidence type="ECO:0000256" key="6">
    <source>
        <dbReference type="ARBA" id="ARBA00023136"/>
    </source>
</evidence>
<comment type="similarity">
    <text evidence="7">Belongs to the binding-protein-dependent transport system permease family.</text>
</comment>
<proteinExistence type="inferred from homology"/>
<dbReference type="EMBL" id="AZHW01001091">
    <property type="protein sequence ID" value="ETW94269.1"/>
    <property type="molecule type" value="Genomic_DNA"/>
</dbReference>
<evidence type="ECO:0000313" key="10">
    <source>
        <dbReference type="Proteomes" id="UP000019141"/>
    </source>
</evidence>
<evidence type="ECO:0000313" key="9">
    <source>
        <dbReference type="EMBL" id="ETW94269.1"/>
    </source>
</evidence>
<organism evidence="9 10">
    <name type="scientific">Entotheonella factor</name>
    <dbReference type="NCBI Taxonomy" id="1429438"/>
    <lineage>
        <taxon>Bacteria</taxon>
        <taxon>Pseudomonadati</taxon>
        <taxon>Nitrospinota/Tectimicrobiota group</taxon>
        <taxon>Candidatus Tectimicrobiota</taxon>
        <taxon>Candidatus Entotheonellia</taxon>
        <taxon>Candidatus Entotheonellales</taxon>
        <taxon>Candidatus Entotheonellaceae</taxon>
        <taxon>Candidatus Entotheonella</taxon>
    </lineage>
</organism>
<accession>W4L8R6</accession>
<keyword evidence="4 7" id="KW-0812">Transmembrane</keyword>
<comment type="subcellular location">
    <subcellularLocation>
        <location evidence="1 7">Cell membrane</location>
        <topology evidence="1 7">Multi-pass membrane protein</topology>
    </subcellularLocation>
</comment>
<dbReference type="Pfam" id="PF19300">
    <property type="entry name" value="BPD_transp_1_N"/>
    <property type="match status" value="1"/>
</dbReference>
<dbReference type="InterPro" id="IPR000515">
    <property type="entry name" value="MetI-like"/>
</dbReference>